<evidence type="ECO:0000313" key="3">
    <source>
        <dbReference type="Proteomes" id="UP000722791"/>
    </source>
</evidence>
<proteinExistence type="predicted"/>
<organism evidence="2 3">
    <name type="scientific">Volvox reticuliferus</name>
    <dbReference type="NCBI Taxonomy" id="1737510"/>
    <lineage>
        <taxon>Eukaryota</taxon>
        <taxon>Viridiplantae</taxon>
        <taxon>Chlorophyta</taxon>
        <taxon>core chlorophytes</taxon>
        <taxon>Chlorophyceae</taxon>
        <taxon>CS clade</taxon>
        <taxon>Chlamydomonadales</taxon>
        <taxon>Volvocaceae</taxon>
        <taxon>Volvox</taxon>
    </lineage>
</organism>
<sequence length="383" mass="41073">MVKVELFARLLVGLAVCGLVRGMNPALPGPFLSPQHQAKALQQLQQQQQAYQHQLHQQQAAAQQLAAQQAAAASSGHPIADLRAGQLPSGGTDVTAHLAAQMERMAAMMEARFGALESRLTAQVPAGAASAAGADEHLAVLDETYGNPAALRNPHGARFPFAEHILHNLPSVMGPENLVLQRYQDFAEYQALDRIQRTSGDRAGSLLYELMILMTVFGVAEIQLAGLQELQAFLGGAGSAGMAGDLRRILHNASGTFLYCMQWIRDLTQARINCIGEFTMRGRDGVVALHQRYFAPAERILTDPVTKEFDTEFARTKAKINCKYLAEKEVRGRDFGSQFRRGRGGRGVSGRGVGGRAFVPGRFASAAAGVSSTTPSGGSGQSH</sequence>
<feature type="chain" id="PRO_5035236346" evidence="1">
    <location>
        <begin position="23"/>
        <end position="383"/>
    </location>
</feature>
<accession>A0A8J4D232</accession>
<dbReference type="EMBL" id="BNCQ01000001">
    <property type="protein sequence ID" value="GIL93727.1"/>
    <property type="molecule type" value="Genomic_DNA"/>
</dbReference>
<protein>
    <submittedName>
        <fullName evidence="2">Uncharacterized protein</fullName>
    </submittedName>
</protein>
<dbReference type="AlphaFoldDB" id="A0A8J4D232"/>
<name>A0A8J4D232_9CHLO</name>
<dbReference type="Proteomes" id="UP000722791">
    <property type="component" value="Unassembled WGS sequence"/>
</dbReference>
<gene>
    <name evidence="2" type="ORF">Vretimale_40</name>
</gene>
<feature type="signal peptide" evidence="1">
    <location>
        <begin position="1"/>
        <end position="22"/>
    </location>
</feature>
<comment type="caution">
    <text evidence="2">The sequence shown here is derived from an EMBL/GenBank/DDBJ whole genome shotgun (WGS) entry which is preliminary data.</text>
</comment>
<keyword evidence="1" id="KW-0732">Signal</keyword>
<evidence type="ECO:0000313" key="2">
    <source>
        <dbReference type="EMBL" id="GIL93727.1"/>
    </source>
</evidence>
<reference evidence="2" key="1">
    <citation type="journal article" date="2021" name="Proc. Natl. Acad. Sci. U.S.A.">
        <title>Three genomes in the algal genus Volvox reveal the fate of a haploid sex-determining region after a transition to homothallism.</title>
        <authorList>
            <person name="Yamamoto K."/>
            <person name="Hamaji T."/>
            <person name="Kawai-Toyooka H."/>
            <person name="Matsuzaki R."/>
            <person name="Takahashi F."/>
            <person name="Nishimura Y."/>
            <person name="Kawachi M."/>
            <person name="Noguchi H."/>
            <person name="Minakuchi Y."/>
            <person name="Umen J.G."/>
            <person name="Toyoda A."/>
            <person name="Nozaki H."/>
        </authorList>
    </citation>
    <scope>NUCLEOTIDE SEQUENCE</scope>
    <source>
        <strain evidence="2">NIES-3785</strain>
    </source>
</reference>
<evidence type="ECO:0000256" key="1">
    <source>
        <dbReference type="SAM" id="SignalP"/>
    </source>
</evidence>